<dbReference type="GO" id="GO:0008671">
    <property type="term" value="F:2-dehydro-3-deoxygalactonokinase activity"/>
    <property type="evidence" value="ECO:0007669"/>
    <property type="project" value="InterPro"/>
</dbReference>
<dbReference type="CDD" id="cd24012">
    <property type="entry name" value="ASKHA_NBD_KDGal-kinase"/>
    <property type="match status" value="1"/>
</dbReference>
<dbReference type="OrthoDB" id="256574at2"/>
<dbReference type="AlphaFoldDB" id="A0A1T5K866"/>
<dbReference type="InterPro" id="IPR007729">
    <property type="entry name" value="DGOK"/>
</dbReference>
<evidence type="ECO:0000313" key="2">
    <source>
        <dbReference type="Proteomes" id="UP000190341"/>
    </source>
</evidence>
<dbReference type="InterPro" id="IPR042257">
    <property type="entry name" value="DGOK_C"/>
</dbReference>
<dbReference type="Gene3D" id="3.30.420.300">
    <property type="entry name" value="2-keto-3-deoxy-galactonokinase, substrate binding domain"/>
    <property type="match status" value="1"/>
</dbReference>
<dbReference type="Gene3D" id="3.30.420.310">
    <property type="entry name" value="2-keto-3-deoxy-galactonokinase, C-terminal domain"/>
    <property type="match status" value="1"/>
</dbReference>
<dbReference type="EMBL" id="FUZV01000001">
    <property type="protein sequence ID" value="SKC59658.1"/>
    <property type="molecule type" value="Genomic_DNA"/>
</dbReference>
<keyword evidence="2" id="KW-1185">Reference proteome</keyword>
<keyword evidence="1" id="KW-0418">Kinase</keyword>
<accession>A0A1T5K866</accession>
<dbReference type="STRING" id="428993.SAMN06296058_1445"/>
<organism evidence="1 2">
    <name type="scientific">Pseudoxanthomonas indica</name>
    <dbReference type="NCBI Taxonomy" id="428993"/>
    <lineage>
        <taxon>Bacteria</taxon>
        <taxon>Pseudomonadati</taxon>
        <taxon>Pseudomonadota</taxon>
        <taxon>Gammaproteobacteria</taxon>
        <taxon>Lysobacterales</taxon>
        <taxon>Lysobacteraceae</taxon>
        <taxon>Pseudoxanthomonas</taxon>
    </lineage>
</organism>
<name>A0A1T5K866_9GAMM</name>
<dbReference type="Pfam" id="PF05035">
    <property type="entry name" value="DGOK"/>
    <property type="match status" value="1"/>
</dbReference>
<proteinExistence type="predicted"/>
<sequence>MIAVDWGTSNLRLYRMSASGEVLERRRCEGGLFDNAEAYADRLRREINGWEDRDIVLSGMVGSRSGWQEMPYLDCPVGQPELAAGMQRFTPPGFEDRRLWMIPGVCDRQSASVPDVMRGEETQIAALLDVLPAGQHVICLPGTHSKWVTVRDGRIISVATAMTGELFAVLRIHSILGKLMSEDDRFDAYAFDAGLRRSAESGGWLQHLFSARTAGLFDQFSAAALPSYLSGILIGHEIRASDLLTRVPRPAQVHLVGSDRLLASYAHALTTLGIGVQRHSEHLAAVGMAKLLALVEVG</sequence>
<keyword evidence="1" id="KW-0808">Transferase</keyword>
<dbReference type="Proteomes" id="UP000190341">
    <property type="component" value="Unassembled WGS sequence"/>
</dbReference>
<reference evidence="1 2" key="1">
    <citation type="submission" date="2017-02" db="EMBL/GenBank/DDBJ databases">
        <authorList>
            <person name="Peterson S.W."/>
        </authorList>
    </citation>
    <scope>NUCLEOTIDE SEQUENCE [LARGE SCALE GENOMIC DNA]</scope>
    <source>
        <strain evidence="1 2">P15</strain>
    </source>
</reference>
<gene>
    <name evidence="1" type="ORF">SAMN06296058_1445</name>
</gene>
<dbReference type="GO" id="GO:0034194">
    <property type="term" value="P:D-galactonate catabolic process"/>
    <property type="evidence" value="ECO:0007669"/>
    <property type="project" value="InterPro"/>
</dbReference>
<protein>
    <submittedName>
        <fullName evidence="1">2-keto-3-deoxygalactonate kinase</fullName>
    </submittedName>
</protein>
<dbReference type="InterPro" id="IPR042258">
    <property type="entry name" value="DGOK_N"/>
</dbReference>
<dbReference type="RefSeq" id="WP_079723743.1">
    <property type="nucleotide sequence ID" value="NZ_BMCL01000002.1"/>
</dbReference>
<evidence type="ECO:0000313" key="1">
    <source>
        <dbReference type="EMBL" id="SKC59658.1"/>
    </source>
</evidence>